<reference evidence="1" key="1">
    <citation type="submission" date="2021-06" db="EMBL/GenBank/DDBJ databases">
        <authorList>
            <person name="Kallberg Y."/>
            <person name="Tangrot J."/>
            <person name="Rosling A."/>
        </authorList>
    </citation>
    <scope>NUCLEOTIDE SEQUENCE</scope>
    <source>
        <strain evidence="1">AU212A</strain>
    </source>
</reference>
<feature type="non-terminal residue" evidence="1">
    <location>
        <position position="1"/>
    </location>
</feature>
<proteinExistence type="predicted"/>
<protein>
    <submittedName>
        <fullName evidence="1">862_t:CDS:1</fullName>
    </submittedName>
</protein>
<gene>
    <name evidence="1" type="ORF">SCALOS_LOCUS8410</name>
</gene>
<dbReference type="Proteomes" id="UP000789860">
    <property type="component" value="Unassembled WGS sequence"/>
</dbReference>
<accession>A0ACA9NB63</accession>
<evidence type="ECO:0000313" key="2">
    <source>
        <dbReference type="Proteomes" id="UP000789860"/>
    </source>
</evidence>
<evidence type="ECO:0000313" key="1">
    <source>
        <dbReference type="EMBL" id="CAG8643523.1"/>
    </source>
</evidence>
<keyword evidence="2" id="KW-1185">Reference proteome</keyword>
<sequence length="45" mass="5323">IQIVNRQEIINLDEEFAESSTSTNNKKRSNIESQKSKKRLRIDFN</sequence>
<name>A0ACA9NB63_9GLOM</name>
<comment type="caution">
    <text evidence="1">The sequence shown here is derived from an EMBL/GenBank/DDBJ whole genome shotgun (WGS) entry which is preliminary data.</text>
</comment>
<dbReference type="EMBL" id="CAJVPM010022136">
    <property type="protein sequence ID" value="CAG8643523.1"/>
    <property type="molecule type" value="Genomic_DNA"/>
</dbReference>
<organism evidence="1 2">
    <name type="scientific">Scutellospora calospora</name>
    <dbReference type="NCBI Taxonomy" id="85575"/>
    <lineage>
        <taxon>Eukaryota</taxon>
        <taxon>Fungi</taxon>
        <taxon>Fungi incertae sedis</taxon>
        <taxon>Mucoromycota</taxon>
        <taxon>Glomeromycotina</taxon>
        <taxon>Glomeromycetes</taxon>
        <taxon>Diversisporales</taxon>
        <taxon>Gigasporaceae</taxon>
        <taxon>Scutellospora</taxon>
    </lineage>
</organism>